<dbReference type="EMBL" id="JASDAP010000015">
    <property type="protein sequence ID" value="KAK1891048.1"/>
    <property type="molecule type" value="Genomic_DNA"/>
</dbReference>
<evidence type="ECO:0000313" key="2">
    <source>
        <dbReference type="EMBL" id="KAK1891048.1"/>
    </source>
</evidence>
<proteinExistence type="predicted"/>
<comment type="caution">
    <text evidence="2">The sequence shown here is derived from an EMBL/GenBank/DDBJ whole genome shotgun (WGS) entry which is preliminary data.</text>
</comment>
<reference evidence="2" key="1">
    <citation type="submission" date="2023-04" db="EMBL/GenBank/DDBJ databases">
        <title>Chromosome-level genome of Chaenocephalus aceratus.</title>
        <authorList>
            <person name="Park H."/>
        </authorList>
    </citation>
    <scope>NUCLEOTIDE SEQUENCE</scope>
    <source>
        <strain evidence="2">DE</strain>
        <tissue evidence="2">Muscle</tissue>
    </source>
</reference>
<gene>
    <name evidence="2" type="ORF">KUDE01_009878</name>
</gene>
<feature type="region of interest" description="Disordered" evidence="1">
    <location>
        <begin position="334"/>
        <end position="364"/>
    </location>
</feature>
<organism evidence="2 3">
    <name type="scientific">Dissostichus eleginoides</name>
    <name type="common">Patagonian toothfish</name>
    <name type="synonym">Dissostichus amissus</name>
    <dbReference type="NCBI Taxonomy" id="100907"/>
    <lineage>
        <taxon>Eukaryota</taxon>
        <taxon>Metazoa</taxon>
        <taxon>Chordata</taxon>
        <taxon>Craniata</taxon>
        <taxon>Vertebrata</taxon>
        <taxon>Euteleostomi</taxon>
        <taxon>Actinopterygii</taxon>
        <taxon>Neopterygii</taxon>
        <taxon>Teleostei</taxon>
        <taxon>Neoteleostei</taxon>
        <taxon>Acanthomorphata</taxon>
        <taxon>Eupercaria</taxon>
        <taxon>Perciformes</taxon>
        <taxon>Notothenioidei</taxon>
        <taxon>Nototheniidae</taxon>
        <taxon>Dissostichus</taxon>
    </lineage>
</organism>
<protein>
    <submittedName>
        <fullName evidence="2">S-adenosylmethionine decarboxylase proenzyme</fullName>
    </submittedName>
</protein>
<dbReference type="PANTHER" id="PTHR31751:SF7">
    <property type="entry name" value="THAP-TYPE DOMAIN-CONTAINING PROTEIN"/>
    <property type="match status" value="1"/>
</dbReference>
<name>A0AAD9F351_DISEL</name>
<dbReference type="AlphaFoldDB" id="A0AAD9F351"/>
<dbReference type="Proteomes" id="UP001228049">
    <property type="component" value="Unassembled WGS sequence"/>
</dbReference>
<accession>A0AAD9F351</accession>
<keyword evidence="3" id="KW-1185">Reference proteome</keyword>
<evidence type="ECO:0000313" key="3">
    <source>
        <dbReference type="Proteomes" id="UP001228049"/>
    </source>
</evidence>
<sequence>MGMVERSSFFRIQDSYCVDSINDFWNEKRAKLITQLHPKGPVVILGDARMDSPGFCAQYCTYTAMDNDSKNIICMINIDKRETQRNSVIMEKEGFKFAQMLIRRYQPSSAKGTSKIAESTTLDIWHGSKNLGKKVLTAGQQMGCSILQMWNKDICNHFWYCCKTADHYEDFFDMWTGLLHHVTGEHSWALGACKHGPLLESREKEWIQQGSVAHQRLTDIILGARWLKNVHKYLRFRSTADLESFNNHILMYASKRFSFSPTVYAARTLLAGLDYNHQIHRPAKRKEDGSIQYGKLYNKRSRAWRLHTLKVEKNYSYIPDLQSTILRRRLSATKGMPRIRAKRPDDPRQHGVLSGAPAPTTQELLQKQVSRGLGELAYDNVD</sequence>
<evidence type="ECO:0000256" key="1">
    <source>
        <dbReference type="SAM" id="MobiDB-lite"/>
    </source>
</evidence>
<dbReference type="PANTHER" id="PTHR31751">
    <property type="entry name" value="SI:CH211-108C17.2-RELATED-RELATED"/>
    <property type="match status" value="1"/>
</dbReference>